<gene>
    <name evidence="4" type="ORF">BJG266_LOCUS358</name>
    <name evidence="5" type="ORF">QVE165_LOCUS5877</name>
</gene>
<feature type="region of interest" description="Disordered" evidence="2">
    <location>
        <begin position="212"/>
        <end position="236"/>
    </location>
</feature>
<proteinExistence type="predicted"/>
<evidence type="ECO:0000256" key="1">
    <source>
        <dbReference type="SAM" id="Coils"/>
    </source>
</evidence>
<dbReference type="Proteomes" id="UP000663832">
    <property type="component" value="Unassembled WGS sequence"/>
</dbReference>
<dbReference type="PANTHER" id="PTHR34523:SF1">
    <property type="entry name" value="COILED-COIL DOMAIN-CONTAINING PROTEIN 138"/>
    <property type="match status" value="1"/>
</dbReference>
<feature type="coiled-coil region" evidence="1">
    <location>
        <begin position="60"/>
        <end position="186"/>
    </location>
</feature>
<dbReference type="AlphaFoldDB" id="A0A813MBT8"/>
<evidence type="ECO:0000259" key="3">
    <source>
        <dbReference type="Pfam" id="PF21035"/>
    </source>
</evidence>
<sequence length="542" mass="63199">MNRVDLNQTILSSLNSGDEQSSDDEIKTLNSTAATDNADADIDTTLASIRYSPANIQTVYNELLLIRQRLSQENERLKIKSDLLNQWEQRMRETIEHGWQAHKDKFDSELNVYKEKLNNVTKDFKRTNDSLQLLREQNSELKRNYNDLRETNDKLAEKTKQTEKRAENLIRLNQISEQKIKELEKTIEINKKCLLNNPNDECRKSMENIHSSRTTSITDQSNEHHSSTTSLTTISKSPSIASPDSMIFLFNWLSDITQTTVSEWPNTSSITPDTIERYSKLLTILADQSSFCLNKNHSNLIISYLKLVYFSLIMIECPTTSGQTRHLYSCSYRRLCEQILKCDKNQERPHLFDDNEPLIRLYACLIVLLTCNKIIDLITSYNQLRLDLNSKPFIDLFVTNYGIIALYRWLKPPSHHKRLIFDTIDLLLLLCTDSKSLRPFLKQLSNETWFHLFYQLAQQCNDGLGSSTNLSNIHLPLTPTFDLKTMEKLGILFEKLSELTENRRLFSKYNFLYIFKEWKQKFVNDSPFLVLNMKSTLLNLEQ</sequence>
<evidence type="ECO:0000313" key="6">
    <source>
        <dbReference type="Proteomes" id="UP000663832"/>
    </source>
</evidence>
<dbReference type="PANTHER" id="PTHR34523">
    <property type="entry name" value="COILED-COIL DOMAIN-CONTAINING PROTEIN 138"/>
    <property type="match status" value="1"/>
</dbReference>
<keyword evidence="1" id="KW-0175">Coiled coil</keyword>
<dbReference type="OrthoDB" id="2161164at2759"/>
<evidence type="ECO:0000256" key="2">
    <source>
        <dbReference type="SAM" id="MobiDB-lite"/>
    </source>
</evidence>
<evidence type="ECO:0000313" key="4">
    <source>
        <dbReference type="EMBL" id="CAF0721773.1"/>
    </source>
</evidence>
<protein>
    <recommendedName>
        <fullName evidence="3">Coiled-coil domain-containing protein</fullName>
    </recommendedName>
</protein>
<organism evidence="4 7">
    <name type="scientific">Adineta steineri</name>
    <dbReference type="NCBI Taxonomy" id="433720"/>
    <lineage>
        <taxon>Eukaryota</taxon>
        <taxon>Metazoa</taxon>
        <taxon>Spiralia</taxon>
        <taxon>Gnathifera</taxon>
        <taxon>Rotifera</taxon>
        <taxon>Eurotatoria</taxon>
        <taxon>Bdelloidea</taxon>
        <taxon>Adinetida</taxon>
        <taxon>Adinetidae</taxon>
        <taxon>Adineta</taxon>
    </lineage>
</organism>
<accession>A0A813MBT8</accession>
<dbReference type="InterPro" id="IPR048750">
    <property type="entry name" value="CCDC138_C"/>
</dbReference>
<dbReference type="EMBL" id="CAJNOM010000024">
    <property type="protein sequence ID" value="CAF0832778.1"/>
    <property type="molecule type" value="Genomic_DNA"/>
</dbReference>
<evidence type="ECO:0000313" key="5">
    <source>
        <dbReference type="EMBL" id="CAF0832778.1"/>
    </source>
</evidence>
<dbReference type="EMBL" id="CAJNOI010000001">
    <property type="protein sequence ID" value="CAF0721773.1"/>
    <property type="molecule type" value="Genomic_DNA"/>
</dbReference>
<dbReference type="Pfam" id="PF21035">
    <property type="entry name" value="CCDC138_C"/>
    <property type="match status" value="1"/>
</dbReference>
<dbReference type="Proteomes" id="UP000663877">
    <property type="component" value="Unassembled WGS sequence"/>
</dbReference>
<dbReference type="InterPro" id="IPR038798">
    <property type="entry name" value="CCDC138"/>
</dbReference>
<feature type="compositionally biased region" description="Low complexity" evidence="2">
    <location>
        <begin position="227"/>
        <end position="236"/>
    </location>
</feature>
<name>A0A813MBT8_9BILA</name>
<reference evidence="4" key="1">
    <citation type="submission" date="2021-02" db="EMBL/GenBank/DDBJ databases">
        <authorList>
            <person name="Nowell W R."/>
        </authorList>
    </citation>
    <scope>NUCLEOTIDE SEQUENCE</scope>
</reference>
<evidence type="ECO:0000313" key="7">
    <source>
        <dbReference type="Proteomes" id="UP000663877"/>
    </source>
</evidence>
<keyword evidence="6" id="KW-1185">Reference proteome</keyword>
<comment type="caution">
    <text evidence="4">The sequence shown here is derived from an EMBL/GenBank/DDBJ whole genome shotgun (WGS) entry which is preliminary data.</text>
</comment>
<feature type="domain" description="Coiled-coil" evidence="3">
    <location>
        <begin position="265"/>
        <end position="540"/>
    </location>
</feature>